<dbReference type="InterPro" id="IPR002933">
    <property type="entry name" value="Peptidase_M20"/>
</dbReference>
<keyword evidence="8" id="KW-0378">Hydrolase</keyword>
<evidence type="ECO:0000256" key="11">
    <source>
        <dbReference type="ARBA" id="ARBA00023154"/>
    </source>
</evidence>
<gene>
    <name evidence="16" type="ORF">KQI42_00820</name>
</gene>
<keyword evidence="17" id="KW-1185">Reference proteome</keyword>
<keyword evidence="9" id="KW-0862">Zinc</keyword>
<comment type="caution">
    <text evidence="16">The sequence shown here is derived from an EMBL/GenBank/DDBJ whole genome shotgun (WGS) entry which is preliminary data.</text>
</comment>
<dbReference type="EMBL" id="JAHLPM010000001">
    <property type="protein sequence ID" value="MBU5436526.1"/>
    <property type="molecule type" value="Genomic_DNA"/>
</dbReference>
<evidence type="ECO:0000256" key="1">
    <source>
        <dbReference type="ARBA" id="ARBA00001941"/>
    </source>
</evidence>
<dbReference type="InterPro" id="IPR011650">
    <property type="entry name" value="Peptidase_M20_dimer"/>
</dbReference>
<dbReference type="CDD" id="cd08659">
    <property type="entry name" value="M20_ArgE_DapE-like"/>
    <property type="match status" value="1"/>
</dbReference>
<comment type="cofactor">
    <cofactor evidence="2">
        <name>Zn(2+)</name>
        <dbReference type="ChEBI" id="CHEBI:29105"/>
    </cofactor>
</comment>
<evidence type="ECO:0000256" key="5">
    <source>
        <dbReference type="ARBA" id="ARBA00011921"/>
    </source>
</evidence>
<evidence type="ECO:0000256" key="4">
    <source>
        <dbReference type="ARBA" id="ARBA00006247"/>
    </source>
</evidence>
<name>A0ABS6E107_9FIRM</name>
<keyword evidence="12" id="KW-0170">Cobalt</keyword>
<evidence type="ECO:0000256" key="7">
    <source>
        <dbReference type="ARBA" id="ARBA00022605"/>
    </source>
</evidence>
<dbReference type="Pfam" id="PF01546">
    <property type="entry name" value="Peptidase_M20"/>
    <property type="match status" value="1"/>
</dbReference>
<evidence type="ECO:0000256" key="8">
    <source>
        <dbReference type="ARBA" id="ARBA00022801"/>
    </source>
</evidence>
<comment type="similarity">
    <text evidence="4">Belongs to the peptidase M20A family.</text>
</comment>
<protein>
    <recommendedName>
        <fullName evidence="6">Probable succinyl-diaminopimelate desuccinylase</fullName>
        <ecNumber evidence="5">3.5.1.18</ecNumber>
    </recommendedName>
</protein>
<accession>A0ABS6E107</accession>
<dbReference type="EC" id="3.5.1.18" evidence="5"/>
<dbReference type="NCBIfam" id="TIGR01910">
    <property type="entry name" value="DapE-ArgE"/>
    <property type="match status" value="1"/>
</dbReference>
<dbReference type="PANTHER" id="PTHR43808:SF8">
    <property type="entry name" value="PEPTIDASE M20 DIMERISATION DOMAIN-CONTAINING PROTEIN"/>
    <property type="match status" value="1"/>
</dbReference>
<evidence type="ECO:0000256" key="6">
    <source>
        <dbReference type="ARBA" id="ARBA00016853"/>
    </source>
</evidence>
<dbReference type="InterPro" id="IPR010182">
    <property type="entry name" value="ArgE/DapE"/>
</dbReference>
<keyword evidence="7" id="KW-0028">Amino-acid biosynthesis</keyword>
<dbReference type="InterPro" id="IPR001261">
    <property type="entry name" value="ArgE/DapE_CS"/>
</dbReference>
<feature type="domain" description="Peptidase M20 dimerisation" evidence="15">
    <location>
        <begin position="182"/>
        <end position="286"/>
    </location>
</feature>
<comment type="pathway">
    <text evidence="3">Amino-acid biosynthesis; L-lysine biosynthesis via DAP pathway; LL-2,6-diaminopimelate from (S)-tetrahydrodipicolinate (succinylase route): step 3/3.</text>
</comment>
<keyword evidence="14" id="KW-0175">Coiled coil</keyword>
<evidence type="ECO:0000256" key="14">
    <source>
        <dbReference type="SAM" id="Coils"/>
    </source>
</evidence>
<organism evidence="16 17">
    <name type="scientific">Tissierella simiarum</name>
    <dbReference type="NCBI Taxonomy" id="2841534"/>
    <lineage>
        <taxon>Bacteria</taxon>
        <taxon>Bacillati</taxon>
        <taxon>Bacillota</taxon>
        <taxon>Tissierellia</taxon>
        <taxon>Tissierellales</taxon>
        <taxon>Tissierellaceae</taxon>
        <taxon>Tissierella</taxon>
    </lineage>
</organism>
<evidence type="ECO:0000256" key="10">
    <source>
        <dbReference type="ARBA" id="ARBA00022915"/>
    </source>
</evidence>
<comment type="catalytic activity">
    <reaction evidence="13">
        <text>N-succinyl-(2S,6S)-2,6-diaminopimelate + H2O = (2S,6S)-2,6-diaminopimelate + succinate</text>
        <dbReference type="Rhea" id="RHEA:22608"/>
        <dbReference type="ChEBI" id="CHEBI:15377"/>
        <dbReference type="ChEBI" id="CHEBI:30031"/>
        <dbReference type="ChEBI" id="CHEBI:57609"/>
        <dbReference type="ChEBI" id="CHEBI:58087"/>
        <dbReference type="EC" id="3.5.1.18"/>
    </reaction>
</comment>
<evidence type="ECO:0000313" key="16">
    <source>
        <dbReference type="EMBL" id="MBU5436526.1"/>
    </source>
</evidence>
<evidence type="ECO:0000256" key="9">
    <source>
        <dbReference type="ARBA" id="ARBA00022833"/>
    </source>
</evidence>
<evidence type="ECO:0000313" key="17">
    <source>
        <dbReference type="Proteomes" id="UP000749471"/>
    </source>
</evidence>
<evidence type="ECO:0000256" key="13">
    <source>
        <dbReference type="ARBA" id="ARBA00051301"/>
    </source>
</evidence>
<evidence type="ECO:0000256" key="12">
    <source>
        <dbReference type="ARBA" id="ARBA00023285"/>
    </source>
</evidence>
<proteinExistence type="inferred from homology"/>
<keyword evidence="10" id="KW-0220">Diaminopimelate biosynthesis</keyword>
<evidence type="ECO:0000256" key="2">
    <source>
        <dbReference type="ARBA" id="ARBA00001947"/>
    </source>
</evidence>
<comment type="cofactor">
    <cofactor evidence="1">
        <name>Co(2+)</name>
        <dbReference type="ChEBI" id="CHEBI:48828"/>
    </cofactor>
</comment>
<dbReference type="Proteomes" id="UP000749471">
    <property type="component" value="Unassembled WGS sequence"/>
</dbReference>
<keyword evidence="11" id="KW-0457">Lysine biosynthesis</keyword>
<dbReference type="PANTHER" id="PTHR43808">
    <property type="entry name" value="ACETYLORNITHINE DEACETYLASE"/>
    <property type="match status" value="1"/>
</dbReference>
<evidence type="ECO:0000256" key="3">
    <source>
        <dbReference type="ARBA" id="ARBA00005130"/>
    </source>
</evidence>
<dbReference type="InterPro" id="IPR050072">
    <property type="entry name" value="Peptidase_M20A"/>
</dbReference>
<feature type="coiled-coil region" evidence="14">
    <location>
        <begin position="275"/>
        <end position="302"/>
    </location>
</feature>
<dbReference type="Pfam" id="PF07687">
    <property type="entry name" value="M20_dimer"/>
    <property type="match status" value="1"/>
</dbReference>
<evidence type="ECO:0000259" key="15">
    <source>
        <dbReference type="Pfam" id="PF07687"/>
    </source>
</evidence>
<reference evidence="16 17" key="1">
    <citation type="submission" date="2021-06" db="EMBL/GenBank/DDBJ databases">
        <authorList>
            <person name="Sun Q."/>
            <person name="Li D."/>
        </authorList>
    </citation>
    <scope>NUCLEOTIDE SEQUENCE [LARGE SCALE GENOMIC DNA]</scope>
    <source>
        <strain evidence="16 17">MSJ-40</strain>
    </source>
</reference>
<sequence length="391" mass="42754">MKDNSILKFIDKDETIDLLQQMIGFKTVNEPGDELPLAEFIKEKLEDYGIEAIVDDLGNNRGNVIGRLRGTGEREALLFNGHLDTVPPGDIEWEHGPYSGAVVDDKIYGRGSADMKGGLAAMLIALKAVKKAGWKLKGDFIYSATAGEETDSIGAIKFVEDGGLDGVGAIIIGEPSSNGINIAEKGAFWVEISTYGKTAHGAFPQNGTNAVVHMNALLSELISYKFKYEVNEIVGHPTMNISTINGGVKTNVVPDKCSITIDMRTVPGMDHNEIIKDFEEMIEKLSSQIDDFKADIRILNDRAAVETKGDNPFVKLAEETVKEEFGKDIKAQGVNFYTDASIFLPAKQIPCIFYGPGDANMAHQPNEHITIDSLMESVQFYAAIIEKYLVL</sequence>
<dbReference type="RefSeq" id="WP_216515807.1">
    <property type="nucleotide sequence ID" value="NZ_JAHLPM010000001.1"/>
</dbReference>
<dbReference type="NCBIfam" id="NF006365">
    <property type="entry name" value="PRK08588.1"/>
    <property type="match status" value="1"/>
</dbReference>
<dbReference type="PROSITE" id="PS00758">
    <property type="entry name" value="ARGE_DAPE_CPG2_1"/>
    <property type="match status" value="1"/>
</dbReference>